<sequence length="181" mass="18509">MTSTLRAVAAAAASAALLFALAACSSDAPAAAPTASETQAVQVLDEACADDAGITVAVDASALEEDSKAWCIETDETLAAADALTLVGVETEGNVEFGDDAVCRVNGVPAEDVAIPAEDGSDYFETCEAMSPAFAYWSMWVKPAGGEWGYAQEGISTLELQPGESLELLFTLHGEPAAPTS</sequence>
<feature type="signal peptide" evidence="1">
    <location>
        <begin position="1"/>
        <end position="22"/>
    </location>
</feature>
<dbReference type="Proteomes" id="UP000777440">
    <property type="component" value="Unassembled WGS sequence"/>
</dbReference>
<reference evidence="2 3" key="1">
    <citation type="journal article" date="2021" name="MBio">
        <title>Poor Competitiveness of Bradyrhizobium in Pigeon Pea Root Colonization in Indian Soils.</title>
        <authorList>
            <person name="Chalasani D."/>
            <person name="Basu A."/>
            <person name="Pullabhotla S.V.S.R.N."/>
            <person name="Jorrin B."/>
            <person name="Neal A.L."/>
            <person name="Poole P.S."/>
            <person name="Podile A.R."/>
            <person name="Tkacz A."/>
        </authorList>
    </citation>
    <scope>NUCLEOTIDE SEQUENCE [LARGE SCALE GENOMIC DNA]</scope>
    <source>
        <strain evidence="2 3">HU12</strain>
    </source>
</reference>
<keyword evidence="3" id="KW-1185">Reference proteome</keyword>
<protein>
    <recommendedName>
        <fullName evidence="4">DUF4430 domain-containing protein</fullName>
    </recommendedName>
</protein>
<evidence type="ECO:0000313" key="2">
    <source>
        <dbReference type="EMBL" id="MBW9110204.1"/>
    </source>
</evidence>
<accession>A0ABS7I0T6</accession>
<gene>
    <name evidence="2" type="ORF">JNB61_10520</name>
</gene>
<organism evidence="2 3">
    <name type="scientific">Microbacterium ureisolvens</name>
    <dbReference type="NCBI Taxonomy" id="2781186"/>
    <lineage>
        <taxon>Bacteria</taxon>
        <taxon>Bacillati</taxon>
        <taxon>Actinomycetota</taxon>
        <taxon>Actinomycetes</taxon>
        <taxon>Micrococcales</taxon>
        <taxon>Microbacteriaceae</taxon>
        <taxon>Microbacterium</taxon>
    </lineage>
</organism>
<dbReference type="EMBL" id="JAEUAX010000005">
    <property type="protein sequence ID" value="MBW9110204.1"/>
    <property type="molecule type" value="Genomic_DNA"/>
</dbReference>
<dbReference type="RefSeq" id="WP_159842236.1">
    <property type="nucleotide sequence ID" value="NZ_JAEUAX010000005.1"/>
</dbReference>
<comment type="caution">
    <text evidence="2">The sequence shown here is derived from an EMBL/GenBank/DDBJ whole genome shotgun (WGS) entry which is preliminary data.</text>
</comment>
<evidence type="ECO:0000256" key="1">
    <source>
        <dbReference type="SAM" id="SignalP"/>
    </source>
</evidence>
<keyword evidence="1" id="KW-0732">Signal</keyword>
<feature type="chain" id="PRO_5045211984" description="DUF4430 domain-containing protein" evidence="1">
    <location>
        <begin position="23"/>
        <end position="181"/>
    </location>
</feature>
<dbReference type="PROSITE" id="PS51257">
    <property type="entry name" value="PROKAR_LIPOPROTEIN"/>
    <property type="match status" value="1"/>
</dbReference>
<name>A0ABS7I0T6_9MICO</name>
<evidence type="ECO:0000313" key="3">
    <source>
        <dbReference type="Proteomes" id="UP000777440"/>
    </source>
</evidence>
<proteinExistence type="predicted"/>
<evidence type="ECO:0008006" key="4">
    <source>
        <dbReference type="Google" id="ProtNLM"/>
    </source>
</evidence>